<feature type="compositionally biased region" description="Acidic residues" evidence="6">
    <location>
        <begin position="1209"/>
        <end position="1218"/>
    </location>
</feature>
<dbReference type="HOGENOM" id="CLU_004241_0_0_1"/>
<feature type="coiled-coil region" evidence="5">
    <location>
        <begin position="142"/>
        <end position="169"/>
    </location>
</feature>
<dbReference type="PaxDb" id="29760-VIT_14s0006g03280.t01"/>
<evidence type="ECO:0000256" key="3">
    <source>
        <dbReference type="ARBA" id="ARBA00024186"/>
    </source>
</evidence>
<dbReference type="GO" id="GO:0005652">
    <property type="term" value="C:nuclear lamina"/>
    <property type="evidence" value="ECO:0007669"/>
    <property type="project" value="UniProtKB-SubCell"/>
</dbReference>
<evidence type="ECO:0000256" key="5">
    <source>
        <dbReference type="SAM" id="Coils"/>
    </source>
</evidence>
<feature type="coiled-coil region" evidence="5">
    <location>
        <begin position="673"/>
        <end position="747"/>
    </location>
</feature>
<evidence type="ECO:0000313" key="8">
    <source>
        <dbReference type="Proteomes" id="UP000009183"/>
    </source>
</evidence>
<dbReference type="PANTHER" id="PTHR31908">
    <property type="entry name" value="PROTEIN CROWDED NUCLEI 4"/>
    <property type="match status" value="1"/>
</dbReference>
<evidence type="ECO:0000256" key="4">
    <source>
        <dbReference type="ARBA" id="ARBA00024208"/>
    </source>
</evidence>
<evidence type="ECO:0000256" key="1">
    <source>
        <dbReference type="ARBA" id="ARBA00023054"/>
    </source>
</evidence>
<feature type="compositionally biased region" description="Basic and acidic residues" evidence="6">
    <location>
        <begin position="1023"/>
        <end position="1033"/>
    </location>
</feature>
<keyword evidence="8" id="KW-1185">Reference proteome</keyword>
<dbReference type="Proteomes" id="UP000009183">
    <property type="component" value="Chromosome 14"/>
</dbReference>
<sequence length="1259" mass="144604">MELLSEIKKKNSVHVRLGFLFHLSLHSASPTLRVVEIVVMFTPQRKVWSGWSLTPRSDAQKNAAGSGSNLSPRNGGVGDGSVSKGKSAAFVEPVTPGENGGNMVERPGEVASDLEALVAKVSKLESEIFEYQYNMGLLLIEKKEWTSKYDELRQALVDVKDALKREQDAHLVAMSEVEKREENLRKALGIEKQCVLDLEKALHEMRSEYAEIKFTSDSKLAEANALVTSIEERSFEVEAKLHAADAKLAEVSRKSSEIERKSQEVDARENALRRERLSFNAEREAHETTLSKQREDLREWEKKLQEEEERLGEGRRILNQREERANENDKIFTQKEKDLEEAQKKNEMTHLTLKKKEDDISGRLSNLTLKEKETDAVRQSLEIKEKELLELEEKLCARERVEIQKLVDEHNIILDAKKREFELEIEQKRKSLEEELKSKVVEVEKKETEFNHMEAKVAKREQALEKKLEKFKEKEKEFESKSKALKEKEKSIRAEEKNLEAEKKHILADKEDLLSLKAVAEKIRVEIEEQKLKVHEEREQLEITEEERSEFLRLQSELKQEIEKYRLEKEVLLKEVEDLKLQRETFEREWEVLDEKRAEIEKDLIDVSEQREKLEKLKHSEEERLKTEKLATQDYIQREFESLKLAKESFAASMEHEQSVLSEKAQSEKSQMIHDFELLKRELETDIQNRQEELEKQLQEREKVFEEERERELNNVNYLREVARQEMEEVKLERLRIEKEKQEVAANKKHLDEHQFEMRKDIDELVSLSRKLKDQRELFSKERERFIAFVEQQKSCKNCGEITCEFVLSDLQPLPEIENVEVPPLPRLADRYFKGSVQGNMAASERQNNEMTPGIVGSGSPTSGGTISFLRKCTSKIFNLSPGKKIEVAAIQNLTEAPEPSRQAIVEPSKRLGSTEDEPEPSFRIANDSFDVQRIQSDNSIKEVEAGQDLSIDESNIDSKALELQQHSQHSDLKGARRKPGKRSKQRIHRTRSVKAVVRDAKAILGESLELSENEHPNGNPEDSAHMNDESRGESSFADKGTPRNGRKRQRAYTSQTMVSEQDGDDSEGRSDSVMARRQGKRRQKVPPAVQTLGQERYNLRRPKTTVTVAAAKSSTNLHKRKETETDGSGAGGTGEEIPDCNAAPATSVGLISENGGSTHVLQVETFKTIVDVHFPSDRVVRLEAAEDTQDDNADVTKELVENMALSEEVNETPDEGPMEYRNGDGDEDEDTNEDDEDEEYEHPGEVSIGKKLWTFLTT</sequence>
<feature type="compositionally biased region" description="Basic residues" evidence="6">
    <location>
        <begin position="976"/>
        <end position="993"/>
    </location>
</feature>
<comment type="subcellular location">
    <subcellularLocation>
        <location evidence="3">Nucleus lamina</location>
    </subcellularLocation>
</comment>
<comment type="similarity">
    <text evidence="4">Belongs to the CRWN family.</text>
</comment>
<dbReference type="GO" id="GO:0006997">
    <property type="term" value="P:nucleus organization"/>
    <property type="evidence" value="ECO:0007669"/>
    <property type="project" value="InterPro"/>
</dbReference>
<protein>
    <recommendedName>
        <fullName evidence="9">Protein CROWDED NUCLEI 1</fullName>
    </recommendedName>
</protein>
<keyword evidence="2" id="KW-0539">Nucleus</keyword>
<dbReference type="InterPro" id="IPR040418">
    <property type="entry name" value="CRWN"/>
</dbReference>
<dbReference type="EMBL" id="FN596245">
    <property type="protein sequence ID" value="CCB57734.1"/>
    <property type="molecule type" value="Genomic_DNA"/>
</dbReference>
<dbReference type="STRING" id="29760.F6HSF7"/>
<gene>
    <name evidence="7" type="ordered locus">VIT_14s0006g03280</name>
</gene>
<organism evidence="7 8">
    <name type="scientific">Vitis vinifera</name>
    <name type="common">Grape</name>
    <dbReference type="NCBI Taxonomy" id="29760"/>
    <lineage>
        <taxon>Eukaryota</taxon>
        <taxon>Viridiplantae</taxon>
        <taxon>Streptophyta</taxon>
        <taxon>Embryophyta</taxon>
        <taxon>Tracheophyta</taxon>
        <taxon>Spermatophyta</taxon>
        <taxon>Magnoliopsida</taxon>
        <taxon>eudicotyledons</taxon>
        <taxon>Gunneridae</taxon>
        <taxon>Pentapetalae</taxon>
        <taxon>rosids</taxon>
        <taxon>Vitales</taxon>
        <taxon>Vitaceae</taxon>
        <taxon>Viteae</taxon>
        <taxon>Vitis</taxon>
    </lineage>
</organism>
<feature type="compositionally biased region" description="Polar residues" evidence="6">
    <location>
        <begin position="841"/>
        <end position="851"/>
    </location>
</feature>
<dbReference type="eggNOG" id="ENOG502QUGA">
    <property type="taxonomic scope" value="Eukaryota"/>
</dbReference>
<evidence type="ECO:0008006" key="9">
    <source>
        <dbReference type="Google" id="ProtNLM"/>
    </source>
</evidence>
<keyword evidence="1 5" id="KW-0175">Coiled coil</keyword>
<feature type="compositionally biased region" description="Acidic residues" evidence="6">
    <location>
        <begin position="1226"/>
        <end position="1241"/>
    </location>
</feature>
<feature type="region of interest" description="Disordered" evidence="6">
    <location>
        <begin position="1007"/>
        <end position="1095"/>
    </location>
</feature>
<dbReference type="InParanoid" id="F6HSF7"/>
<dbReference type="AlphaFoldDB" id="F6HSF7"/>
<proteinExistence type="inferred from homology"/>
<accession>F6HSF7</accession>
<reference evidence="8" key="1">
    <citation type="journal article" date="2007" name="Nature">
        <title>The grapevine genome sequence suggests ancestral hexaploidization in major angiosperm phyla.</title>
        <authorList>
            <consortium name="The French-Italian Public Consortium for Grapevine Genome Characterization."/>
            <person name="Jaillon O."/>
            <person name="Aury J.-M."/>
            <person name="Noel B."/>
            <person name="Policriti A."/>
            <person name="Clepet C."/>
            <person name="Casagrande A."/>
            <person name="Choisne N."/>
            <person name="Aubourg S."/>
            <person name="Vitulo N."/>
            <person name="Jubin C."/>
            <person name="Vezzi A."/>
            <person name="Legeai F."/>
            <person name="Hugueney P."/>
            <person name="Dasilva C."/>
            <person name="Horner D."/>
            <person name="Mica E."/>
            <person name="Jublot D."/>
            <person name="Poulain J."/>
            <person name="Bruyere C."/>
            <person name="Billault A."/>
            <person name="Segurens B."/>
            <person name="Gouyvenoux M."/>
            <person name="Ugarte E."/>
            <person name="Cattonaro F."/>
            <person name="Anthouard V."/>
            <person name="Vico V."/>
            <person name="Del Fabbro C."/>
            <person name="Alaux M."/>
            <person name="Di Gaspero G."/>
            <person name="Dumas V."/>
            <person name="Felice N."/>
            <person name="Paillard S."/>
            <person name="Juman I."/>
            <person name="Moroldo M."/>
            <person name="Scalabrin S."/>
            <person name="Canaguier A."/>
            <person name="Le Clainche I."/>
            <person name="Malacrida G."/>
            <person name="Durand E."/>
            <person name="Pesole G."/>
            <person name="Laucou V."/>
            <person name="Chatelet P."/>
            <person name="Merdinoglu D."/>
            <person name="Delledonne M."/>
            <person name="Pezzotti M."/>
            <person name="Lecharny A."/>
            <person name="Scarpelli C."/>
            <person name="Artiguenave F."/>
            <person name="Pe M.E."/>
            <person name="Valle G."/>
            <person name="Morgante M."/>
            <person name="Caboche M."/>
            <person name="Adam-Blondon A.-F."/>
            <person name="Weissenbach J."/>
            <person name="Quetier F."/>
            <person name="Wincker P."/>
        </authorList>
    </citation>
    <scope>NUCLEOTIDE SEQUENCE [LARGE SCALE GENOMIC DNA]</scope>
    <source>
        <strain evidence="8">cv. Pinot noir / PN40024</strain>
    </source>
</reference>
<feature type="coiled-coil region" evidence="5">
    <location>
        <begin position="241"/>
        <end position="631"/>
    </location>
</feature>
<name>F6HSF7_VITVI</name>
<feature type="compositionally biased region" description="Polar residues" evidence="6">
    <location>
        <begin position="63"/>
        <end position="72"/>
    </location>
</feature>
<feature type="region of interest" description="Disordered" evidence="6">
    <location>
        <begin position="1116"/>
        <end position="1142"/>
    </location>
</feature>
<evidence type="ECO:0000313" key="7">
    <source>
        <dbReference type="EMBL" id="CCB57734.1"/>
    </source>
</evidence>
<feature type="region of interest" description="Disordered" evidence="6">
    <location>
        <begin position="841"/>
        <end position="861"/>
    </location>
</feature>
<evidence type="ECO:0000256" key="6">
    <source>
        <dbReference type="SAM" id="MobiDB-lite"/>
    </source>
</evidence>
<dbReference type="FunCoup" id="F6HSF7">
    <property type="interactions" value="1306"/>
</dbReference>
<evidence type="ECO:0000256" key="2">
    <source>
        <dbReference type="ARBA" id="ARBA00023242"/>
    </source>
</evidence>
<feature type="region of interest" description="Disordered" evidence="6">
    <location>
        <begin position="899"/>
        <end position="923"/>
    </location>
</feature>
<feature type="region of interest" description="Disordered" evidence="6">
    <location>
        <begin position="966"/>
        <end position="995"/>
    </location>
</feature>
<feature type="region of interest" description="Disordered" evidence="6">
    <location>
        <begin position="1205"/>
        <end position="1259"/>
    </location>
</feature>
<feature type="region of interest" description="Disordered" evidence="6">
    <location>
        <begin position="58"/>
        <end position="84"/>
    </location>
</feature>
<feature type="compositionally biased region" description="Low complexity" evidence="6">
    <location>
        <begin position="852"/>
        <end position="861"/>
    </location>
</feature>
<dbReference type="PANTHER" id="PTHR31908:SF11">
    <property type="entry name" value="PROTEIN CROWDED NUCLEI 1"/>
    <property type="match status" value="1"/>
</dbReference>
<dbReference type="ExpressionAtlas" id="F6HSF7">
    <property type="expression patterns" value="baseline and differential"/>
</dbReference>